<keyword evidence="3" id="KW-0175">Coiled coil</keyword>
<dbReference type="AlphaFoldDB" id="A0A6P6F1G5"/>
<comment type="similarity">
    <text evidence="4">Belongs to the intermediate filament family.</text>
</comment>
<dbReference type="InterPro" id="IPR039008">
    <property type="entry name" value="IF_rod_dom"/>
</dbReference>
<evidence type="ECO:0000256" key="2">
    <source>
        <dbReference type="ARBA" id="ARBA00022754"/>
    </source>
</evidence>
<dbReference type="GeneID" id="111818495"/>
<keyword evidence="6" id="KW-1185">Reference proteome</keyword>
<dbReference type="Gene3D" id="1.20.5.170">
    <property type="match status" value="1"/>
</dbReference>
<proteinExistence type="inferred from homology"/>
<keyword evidence="2 4" id="KW-0403">Intermediate filament</keyword>
<dbReference type="SUPFAM" id="SSF64593">
    <property type="entry name" value="Intermediate filament protein, coiled coil region"/>
    <property type="match status" value="1"/>
</dbReference>
<dbReference type="GO" id="GO:0030280">
    <property type="term" value="F:structural constituent of skin epidermis"/>
    <property type="evidence" value="ECO:0007669"/>
    <property type="project" value="TreeGrafter"/>
</dbReference>
<dbReference type="PANTHER" id="PTHR45616">
    <property type="entry name" value="GATA-TYPE DOMAIN-CONTAINING PROTEIN"/>
    <property type="match status" value="1"/>
</dbReference>
<name>A0A6P6F1G5_OCTDE</name>
<organism evidence="6 7">
    <name type="scientific">Octodon degus</name>
    <name type="common">Degu</name>
    <name type="synonym">Sciurus degus</name>
    <dbReference type="NCBI Taxonomy" id="10160"/>
    <lineage>
        <taxon>Eukaryota</taxon>
        <taxon>Metazoa</taxon>
        <taxon>Chordata</taxon>
        <taxon>Craniata</taxon>
        <taxon>Vertebrata</taxon>
        <taxon>Euteleostomi</taxon>
        <taxon>Mammalia</taxon>
        <taxon>Eutheria</taxon>
        <taxon>Euarchontoglires</taxon>
        <taxon>Glires</taxon>
        <taxon>Rodentia</taxon>
        <taxon>Hystricomorpha</taxon>
        <taxon>Octodontidae</taxon>
        <taxon>Octodon</taxon>
    </lineage>
</organism>
<dbReference type="GO" id="GO:0005615">
    <property type="term" value="C:extracellular space"/>
    <property type="evidence" value="ECO:0007669"/>
    <property type="project" value="TreeGrafter"/>
</dbReference>
<keyword evidence="1" id="KW-0416">Keratin</keyword>
<dbReference type="InterPro" id="IPR018039">
    <property type="entry name" value="IF_conserved"/>
</dbReference>
<dbReference type="PROSITE" id="PS00226">
    <property type="entry name" value="IF_ROD_1"/>
    <property type="match status" value="1"/>
</dbReference>
<protein>
    <submittedName>
        <fullName evidence="7">Keratin, type II cytoskeletal 8-like</fullName>
    </submittedName>
</protein>
<dbReference type="GO" id="GO:0045109">
    <property type="term" value="P:intermediate filament organization"/>
    <property type="evidence" value="ECO:0007669"/>
    <property type="project" value="TreeGrafter"/>
</dbReference>
<gene>
    <name evidence="7" type="primary">LOC111818495</name>
</gene>
<dbReference type="GO" id="GO:0045095">
    <property type="term" value="C:keratin filament"/>
    <property type="evidence" value="ECO:0007669"/>
    <property type="project" value="TreeGrafter"/>
</dbReference>
<dbReference type="Pfam" id="PF00038">
    <property type="entry name" value="Filament"/>
    <property type="match status" value="1"/>
</dbReference>
<dbReference type="PROSITE" id="PS51842">
    <property type="entry name" value="IF_ROD_2"/>
    <property type="match status" value="1"/>
</dbReference>
<accession>A0A6P6F1G5</accession>
<dbReference type="InParanoid" id="A0A6P6F1G5"/>
<evidence type="ECO:0000259" key="5">
    <source>
        <dbReference type="PROSITE" id="PS51842"/>
    </source>
</evidence>
<dbReference type="GO" id="GO:0031424">
    <property type="term" value="P:keratinization"/>
    <property type="evidence" value="ECO:0007669"/>
    <property type="project" value="TreeGrafter"/>
</dbReference>
<dbReference type="OrthoDB" id="2441647at2759"/>
<evidence type="ECO:0000256" key="3">
    <source>
        <dbReference type="ARBA" id="ARBA00023054"/>
    </source>
</evidence>
<evidence type="ECO:0000256" key="1">
    <source>
        <dbReference type="ARBA" id="ARBA00022744"/>
    </source>
</evidence>
<evidence type="ECO:0000313" key="7">
    <source>
        <dbReference type="RefSeq" id="XP_023578460.1"/>
    </source>
</evidence>
<reference evidence="7" key="1">
    <citation type="submission" date="2025-08" db="UniProtKB">
        <authorList>
            <consortium name="RefSeq"/>
        </authorList>
    </citation>
    <scope>IDENTIFICATION</scope>
</reference>
<sequence>MCEEIKAVVQKHSQSPRHSKDDLNRLNQAIQQLTVEVDGTKGQPCEPERSRGLAALKAEGPSCSAKDKLDWLDAALQRAKQGVARQLQEYQELMTVKLGLDVEIATYHKLLEEGRLEMGLAARSVGKDTVEA</sequence>
<dbReference type="Proteomes" id="UP000515203">
    <property type="component" value="Unplaced"/>
</dbReference>
<dbReference type="PANTHER" id="PTHR45616:SF52">
    <property type="entry name" value="KERATIN, TYPE II CUTICULAR HB3"/>
    <property type="match status" value="1"/>
</dbReference>
<feature type="domain" description="IF rod" evidence="5">
    <location>
        <begin position="1"/>
        <end position="118"/>
    </location>
</feature>
<dbReference type="RefSeq" id="XP_023578460.1">
    <property type="nucleotide sequence ID" value="XM_023722692.1"/>
</dbReference>
<evidence type="ECO:0000256" key="4">
    <source>
        <dbReference type="RuleBase" id="RU000685"/>
    </source>
</evidence>
<evidence type="ECO:0000313" key="6">
    <source>
        <dbReference type="Proteomes" id="UP000515203"/>
    </source>
</evidence>